<dbReference type="InterPro" id="IPR018647">
    <property type="entry name" value="SLFN_3-like_DNA/RNA_helicase"/>
</dbReference>
<proteinExistence type="predicted"/>
<evidence type="ECO:0000313" key="2">
    <source>
        <dbReference type="EMBL" id="GAA4461905.1"/>
    </source>
</evidence>
<name>A0ABP8N5Y7_9BACT</name>
<keyword evidence="3" id="KW-1185">Reference proteome</keyword>
<dbReference type="Proteomes" id="UP001501175">
    <property type="component" value="Unassembled WGS sequence"/>
</dbReference>
<feature type="domain" description="Schlafen group 3-like DNA/RNA helicase" evidence="1">
    <location>
        <begin position="265"/>
        <end position="612"/>
    </location>
</feature>
<protein>
    <submittedName>
        <fullName evidence="2">DUF2075 domain-containing protein</fullName>
    </submittedName>
</protein>
<gene>
    <name evidence="2" type="ORF">GCM10023189_37950</name>
</gene>
<dbReference type="Gene3D" id="3.40.50.300">
    <property type="entry name" value="P-loop containing nucleotide triphosphate hydrolases"/>
    <property type="match status" value="1"/>
</dbReference>
<evidence type="ECO:0000259" key="1">
    <source>
        <dbReference type="Pfam" id="PF09848"/>
    </source>
</evidence>
<comment type="caution">
    <text evidence="2">The sequence shown here is derived from an EMBL/GenBank/DDBJ whole genome shotgun (WGS) entry which is preliminary data.</text>
</comment>
<dbReference type="CDD" id="cd00009">
    <property type="entry name" value="AAA"/>
    <property type="match status" value="1"/>
</dbReference>
<sequence length="625" mass="71782">MRLYQGTSRDFLQDNARNQITTKLKKAFFENFRQEPQPAEVLSWYNSLQAISKIVDRAQLYDHGVLLEYQLPLTAKRLDCLICGKDEQDQDNAVIIELKQWQTTTTAAGANEVITWLGGEQREVLHPAAQVGQYRNYLADVHSAFTNTATPIKLHACAYLHNYEYHPQDPLLDNKFDDLNHTFPVFTKAEEHTLEAFLIEKLKKGDGLPILEKIAAGSYSPSKKLFVEVGGILRQKSPYTLLDEQLIVYDKIRSLVQQAATRDRKAAIIVKGGPGTGKSVIALHLLSELLRAGKKAHYATGSKAFTETLWSIFGNKSKTVFKYFNNYGDLDQDALDIIICDEAHRIRATSNSFRTPKDKKSNRPQLYELLKAARVSVYFIDDNQIVRPGEIGSIEYVREYAQSKNVEVFEYELESQFRCNGSNGFVNWVDNTLEIRRTANIIWKTSDLETFDFQIFATPEELDARIRFKVIEGFSARMTAGFCWPWSKPDDQGRLTADIQIGEYKRPWNAHHSANFLADNVPKASLWAYETNGINQVGCVYTAQGFEFDYVGVIFGKDLKYSFEQQSWIGQPHFSQDKTVKRDREHFLSFVRNTYKVLLTRGMKGCYVYFEDKETEQYFRSRTEK</sequence>
<reference evidence="3" key="1">
    <citation type="journal article" date="2019" name="Int. J. Syst. Evol. Microbiol.">
        <title>The Global Catalogue of Microorganisms (GCM) 10K type strain sequencing project: providing services to taxonomists for standard genome sequencing and annotation.</title>
        <authorList>
            <consortium name="The Broad Institute Genomics Platform"/>
            <consortium name="The Broad Institute Genome Sequencing Center for Infectious Disease"/>
            <person name="Wu L."/>
            <person name="Ma J."/>
        </authorList>
    </citation>
    <scope>NUCLEOTIDE SEQUENCE [LARGE SCALE GENOMIC DNA]</scope>
    <source>
        <strain evidence="3">JCM 17927</strain>
    </source>
</reference>
<dbReference type="RefSeq" id="WP_345245928.1">
    <property type="nucleotide sequence ID" value="NZ_BAABHD010000066.1"/>
</dbReference>
<dbReference type="EMBL" id="BAABHD010000066">
    <property type="protein sequence ID" value="GAA4461905.1"/>
    <property type="molecule type" value="Genomic_DNA"/>
</dbReference>
<dbReference type="InterPro" id="IPR027417">
    <property type="entry name" value="P-loop_NTPase"/>
</dbReference>
<dbReference type="Pfam" id="PF09848">
    <property type="entry name" value="SLFN-g3_helicase"/>
    <property type="match status" value="1"/>
</dbReference>
<organism evidence="2 3">
    <name type="scientific">Nibrella saemangeumensis</name>
    <dbReference type="NCBI Taxonomy" id="1084526"/>
    <lineage>
        <taxon>Bacteria</taxon>
        <taxon>Pseudomonadati</taxon>
        <taxon>Bacteroidota</taxon>
        <taxon>Cytophagia</taxon>
        <taxon>Cytophagales</taxon>
        <taxon>Spirosomataceae</taxon>
        <taxon>Nibrella</taxon>
    </lineage>
</organism>
<evidence type="ECO:0000313" key="3">
    <source>
        <dbReference type="Proteomes" id="UP001501175"/>
    </source>
</evidence>
<dbReference type="SUPFAM" id="SSF52540">
    <property type="entry name" value="P-loop containing nucleoside triphosphate hydrolases"/>
    <property type="match status" value="1"/>
</dbReference>
<accession>A0ABP8N5Y7</accession>